<organism evidence="5 6">
    <name type="scientific">Kushneria phyllosphaerae</name>
    <dbReference type="NCBI Taxonomy" id="2100822"/>
    <lineage>
        <taxon>Bacteria</taxon>
        <taxon>Pseudomonadati</taxon>
        <taxon>Pseudomonadota</taxon>
        <taxon>Gammaproteobacteria</taxon>
        <taxon>Oceanospirillales</taxon>
        <taxon>Halomonadaceae</taxon>
        <taxon>Kushneria</taxon>
    </lineage>
</organism>
<dbReference type="SFLD" id="SFLDG01140">
    <property type="entry name" value="C2.B:_Phosphomannomutase_and_P"/>
    <property type="match status" value="1"/>
</dbReference>
<evidence type="ECO:0000313" key="5">
    <source>
        <dbReference type="EMBL" id="SPJ34402.1"/>
    </source>
</evidence>
<evidence type="ECO:0000259" key="4">
    <source>
        <dbReference type="Pfam" id="PF05116"/>
    </source>
</evidence>
<protein>
    <submittedName>
        <fullName evidence="5">Mannosyl-3-phosphoglycerate phosphatase</fullName>
        <ecNumber evidence="5">3.1.3.70</ecNumber>
    </submittedName>
</protein>
<dbReference type="Pfam" id="PF05116">
    <property type="entry name" value="S6PP"/>
    <property type="match status" value="1"/>
</dbReference>
<sequence length="301" mass="33190">MARYGVFKSKEAILMLLSPITAIPYRADAMTSSQQKALLVFTDLDGSLLDHATYDYTPAMAWLERLREDSIPLIINTSKTAAEVVVLHQALGLDSPFITENGASIHLPASWCLDETPDERGWADIVLGESYRRIRSVLEAVRATEGFKFRGFGDFSIEEVADHTGLDASDAELAHLREASEPLVWEDTDEALERFRLLLIGAGLTTTRGGRFYHVLGDNSGKGRAIAWLVDRYHLLKGQRPLTLGLGDGPNDVPMLESVDRAVLIRGEHDVSISIAETVQLYTTTQKGPAGWSEGLDHWLG</sequence>
<dbReference type="EC" id="3.1.3.70" evidence="5"/>
<accession>A0A2R8CNJ9</accession>
<dbReference type="InterPro" id="IPR023214">
    <property type="entry name" value="HAD_sf"/>
</dbReference>
<gene>
    <name evidence="5" type="primary">yedP</name>
    <name evidence="5" type="ORF">KSP9073_02436</name>
</gene>
<dbReference type="InterPro" id="IPR036412">
    <property type="entry name" value="HAD-like_sf"/>
</dbReference>
<dbReference type="Pfam" id="PF08282">
    <property type="entry name" value="Hydrolase_3"/>
    <property type="match status" value="1"/>
</dbReference>
<reference evidence="6" key="1">
    <citation type="submission" date="2018-03" db="EMBL/GenBank/DDBJ databases">
        <authorList>
            <person name="Navarro De La Torre S."/>
        </authorList>
    </citation>
    <scope>NUCLEOTIDE SEQUENCE [LARGE SCALE GENOMIC DNA]</scope>
    <source>
        <strain evidence="6">EAod3</strain>
    </source>
</reference>
<dbReference type="GO" id="GO:0005829">
    <property type="term" value="C:cytosol"/>
    <property type="evidence" value="ECO:0007669"/>
    <property type="project" value="TreeGrafter"/>
</dbReference>
<dbReference type="AlphaFoldDB" id="A0A2R8CNJ9"/>
<feature type="domain" description="Sucrose phosphatase-like" evidence="4">
    <location>
        <begin position="209"/>
        <end position="299"/>
    </location>
</feature>
<dbReference type="SUPFAM" id="SSF56784">
    <property type="entry name" value="HAD-like"/>
    <property type="match status" value="1"/>
</dbReference>
<dbReference type="GO" id="GO:0000287">
    <property type="term" value="F:magnesium ion binding"/>
    <property type="evidence" value="ECO:0007669"/>
    <property type="project" value="TreeGrafter"/>
</dbReference>
<dbReference type="GO" id="GO:0051479">
    <property type="term" value="P:mannosylglycerate biosynthetic process"/>
    <property type="evidence" value="ECO:0007669"/>
    <property type="project" value="InterPro"/>
</dbReference>
<dbReference type="InterPro" id="IPR006381">
    <property type="entry name" value="HAD-SF-IIB-MPGP"/>
</dbReference>
<evidence type="ECO:0000256" key="1">
    <source>
        <dbReference type="ARBA" id="ARBA00022723"/>
    </source>
</evidence>
<dbReference type="EMBL" id="ONZI01000003">
    <property type="protein sequence ID" value="SPJ34402.1"/>
    <property type="molecule type" value="Genomic_DNA"/>
</dbReference>
<evidence type="ECO:0000256" key="2">
    <source>
        <dbReference type="ARBA" id="ARBA00022801"/>
    </source>
</evidence>
<dbReference type="NCBIfam" id="TIGR01484">
    <property type="entry name" value="HAD-SF-IIB"/>
    <property type="match status" value="1"/>
</dbReference>
<dbReference type="PANTHER" id="PTHR10000:SF8">
    <property type="entry name" value="HAD SUPERFAMILY HYDROLASE-LIKE, TYPE 3"/>
    <property type="match status" value="1"/>
</dbReference>
<dbReference type="InterPro" id="IPR006379">
    <property type="entry name" value="HAD-SF_hydro_IIB"/>
</dbReference>
<dbReference type="SFLD" id="SFLDG01142">
    <property type="entry name" value="C2.B.2:_Mannosyl-3-phosphoglyc"/>
    <property type="match status" value="1"/>
</dbReference>
<evidence type="ECO:0000313" key="6">
    <source>
        <dbReference type="Proteomes" id="UP000244934"/>
    </source>
</evidence>
<dbReference type="Proteomes" id="UP000244934">
    <property type="component" value="Unassembled WGS sequence"/>
</dbReference>
<dbReference type="GO" id="GO:0050531">
    <property type="term" value="F:mannosyl-3-phosphoglycerate phosphatase activity"/>
    <property type="evidence" value="ECO:0007669"/>
    <property type="project" value="UniProtKB-EC"/>
</dbReference>
<dbReference type="CDD" id="cd07507">
    <property type="entry name" value="HAD_Pase"/>
    <property type="match status" value="1"/>
</dbReference>
<dbReference type="InterPro" id="IPR006380">
    <property type="entry name" value="SPP-like_dom"/>
</dbReference>
<keyword evidence="3" id="KW-0460">Magnesium</keyword>
<dbReference type="SFLD" id="SFLDS00003">
    <property type="entry name" value="Haloacid_Dehalogenase"/>
    <property type="match status" value="1"/>
</dbReference>
<evidence type="ECO:0000256" key="3">
    <source>
        <dbReference type="ARBA" id="ARBA00022842"/>
    </source>
</evidence>
<dbReference type="Gene3D" id="3.30.980.20">
    <property type="entry name" value="Putative mannosyl-3-phosphoglycerate phosphatase, domain 2"/>
    <property type="match status" value="1"/>
</dbReference>
<keyword evidence="1" id="KW-0479">Metal-binding</keyword>
<proteinExistence type="predicted"/>
<keyword evidence="2 5" id="KW-0378">Hydrolase</keyword>
<name>A0A2R8CNJ9_9GAMM</name>
<keyword evidence="6" id="KW-1185">Reference proteome</keyword>
<dbReference type="Gene3D" id="3.40.50.1000">
    <property type="entry name" value="HAD superfamily/HAD-like"/>
    <property type="match status" value="1"/>
</dbReference>
<dbReference type="NCBIfam" id="TIGR01486">
    <property type="entry name" value="HAD-SF-IIB-MPGP"/>
    <property type="match status" value="1"/>
</dbReference>
<dbReference type="PANTHER" id="PTHR10000">
    <property type="entry name" value="PHOSPHOSERINE PHOSPHATASE"/>
    <property type="match status" value="1"/>
</dbReference>